<dbReference type="Gene3D" id="2.40.160.10">
    <property type="entry name" value="Porin"/>
    <property type="match status" value="1"/>
</dbReference>
<evidence type="ECO:0000256" key="10">
    <source>
        <dbReference type="ARBA" id="ARBA00023237"/>
    </source>
</evidence>
<comment type="subunit">
    <text evidence="2">Homotrimer.</text>
</comment>
<protein>
    <submittedName>
        <fullName evidence="13">Porin</fullName>
    </submittedName>
</protein>
<dbReference type="Pfam" id="PF13609">
    <property type="entry name" value="Porin_4"/>
    <property type="match status" value="1"/>
</dbReference>
<dbReference type="OrthoDB" id="5289162at2"/>
<evidence type="ECO:0000256" key="4">
    <source>
        <dbReference type="ARBA" id="ARBA00022452"/>
    </source>
</evidence>
<keyword evidence="3" id="KW-0813">Transport</keyword>
<keyword evidence="5" id="KW-0812">Transmembrane</keyword>
<reference evidence="13 14" key="1">
    <citation type="journal article" date="2018" name="Int. J. Syst. Evol. Microbiol.">
        <title>Mesosutterella multiformis gen. nov., sp. nov., a member of the family Sutterellaceae and Sutterella megalosphaeroides sp. nov., isolated from human faeces.</title>
        <authorList>
            <person name="Sakamoto M."/>
            <person name="Ikeyama N."/>
            <person name="Kunihiro T."/>
            <person name="Iino T."/>
            <person name="Yuki M."/>
            <person name="Ohkuma M."/>
        </authorList>
    </citation>
    <scope>NUCLEOTIDE SEQUENCE [LARGE SCALE GENOMIC DNA]</scope>
    <source>
        <strain evidence="13 14">4NBBH2</strain>
    </source>
</reference>
<keyword evidence="9" id="KW-0472">Membrane</keyword>
<feature type="chain" id="PRO_5017377336" evidence="11">
    <location>
        <begin position="23"/>
        <end position="367"/>
    </location>
</feature>
<keyword evidence="14" id="KW-1185">Reference proteome</keyword>
<evidence type="ECO:0000259" key="12">
    <source>
        <dbReference type="Pfam" id="PF13609"/>
    </source>
</evidence>
<accession>A0A388SCR2</accession>
<dbReference type="GO" id="GO:0015288">
    <property type="term" value="F:porin activity"/>
    <property type="evidence" value="ECO:0007669"/>
    <property type="project" value="UniProtKB-KW"/>
</dbReference>
<feature type="signal peptide" evidence="11">
    <location>
        <begin position="1"/>
        <end position="22"/>
    </location>
</feature>
<dbReference type="PANTHER" id="PTHR34501">
    <property type="entry name" value="PROTEIN YDDL-RELATED"/>
    <property type="match status" value="1"/>
</dbReference>
<dbReference type="Proteomes" id="UP000266091">
    <property type="component" value="Unassembled WGS sequence"/>
</dbReference>
<feature type="domain" description="Porin" evidence="12">
    <location>
        <begin position="12"/>
        <end position="338"/>
    </location>
</feature>
<keyword evidence="6 11" id="KW-0732">Signal</keyword>
<dbReference type="SUPFAM" id="SSF56935">
    <property type="entry name" value="Porins"/>
    <property type="match status" value="1"/>
</dbReference>
<name>A0A388SCR2_9BURK</name>
<evidence type="ECO:0000256" key="1">
    <source>
        <dbReference type="ARBA" id="ARBA00004571"/>
    </source>
</evidence>
<keyword evidence="10" id="KW-0998">Cell outer membrane</keyword>
<gene>
    <name evidence="13" type="ORF">MESMUL_14420</name>
</gene>
<dbReference type="GO" id="GO:0009279">
    <property type="term" value="C:cell outer membrane"/>
    <property type="evidence" value="ECO:0007669"/>
    <property type="project" value="UniProtKB-SubCell"/>
</dbReference>
<sequence>MFKLTQAAAGIAAALLAFSAQAADFQIRGVIDLGLTVTHAKHGDTTLSMTPDNYIGSGFDFLGEEKLSGTTKVGFALRNRFNPDTGAFQTQDKLFDYESQLYVEGPYGLIGAGRMSPFSASVGTQGWMCPFDVFEAGYQDAGLQSTQQTTWAAYDNSLYYVTPTFKGFKAGLFYSFSGDAKENARQSKNNRFWNAAIRYSDEKLSAMVSAEGDIRSTDSDLKDGRVFRAAASYDFGRFKVMGGYNRAEHQYQYAYATFNENLYSMTTASGEALKKGISSDQAWIGIRVPINQYEVVAQYQYLDGKVKDDGTKFKRHVLALGGYYYMSKRTLMYADVSQSIGRGALSWDNDGSDTNYTAFQVGMTHFF</sequence>
<organism evidence="13 14">
    <name type="scientific">Mesosutterella multiformis</name>
    <dbReference type="NCBI Taxonomy" id="2259133"/>
    <lineage>
        <taxon>Bacteria</taxon>
        <taxon>Pseudomonadati</taxon>
        <taxon>Pseudomonadota</taxon>
        <taxon>Betaproteobacteria</taxon>
        <taxon>Burkholderiales</taxon>
        <taxon>Sutterellaceae</taxon>
        <taxon>Mesosutterella</taxon>
    </lineage>
</organism>
<evidence type="ECO:0000256" key="3">
    <source>
        <dbReference type="ARBA" id="ARBA00022448"/>
    </source>
</evidence>
<dbReference type="AlphaFoldDB" id="A0A388SCR2"/>
<evidence type="ECO:0000256" key="7">
    <source>
        <dbReference type="ARBA" id="ARBA00023065"/>
    </source>
</evidence>
<keyword evidence="4" id="KW-1134">Transmembrane beta strand</keyword>
<evidence type="ECO:0000256" key="11">
    <source>
        <dbReference type="SAM" id="SignalP"/>
    </source>
</evidence>
<evidence type="ECO:0000256" key="6">
    <source>
        <dbReference type="ARBA" id="ARBA00022729"/>
    </source>
</evidence>
<dbReference type="PANTHER" id="PTHR34501:SF9">
    <property type="entry name" value="MAJOR OUTER MEMBRANE PROTEIN P.IA"/>
    <property type="match status" value="1"/>
</dbReference>
<comment type="caution">
    <text evidence="13">The sequence shown here is derived from an EMBL/GenBank/DDBJ whole genome shotgun (WGS) entry which is preliminary data.</text>
</comment>
<dbReference type="EMBL" id="BGZJ01000001">
    <property type="protein sequence ID" value="GBO94088.1"/>
    <property type="molecule type" value="Genomic_DNA"/>
</dbReference>
<dbReference type="InterPro" id="IPR033900">
    <property type="entry name" value="Gram_neg_porin_domain"/>
</dbReference>
<evidence type="ECO:0000256" key="9">
    <source>
        <dbReference type="ARBA" id="ARBA00023136"/>
    </source>
</evidence>
<dbReference type="InterPro" id="IPR023614">
    <property type="entry name" value="Porin_dom_sf"/>
</dbReference>
<comment type="subcellular location">
    <subcellularLocation>
        <location evidence="1">Cell outer membrane</location>
        <topology evidence="1">Multi-pass membrane protein</topology>
    </subcellularLocation>
</comment>
<keyword evidence="7" id="KW-0406">Ion transport</keyword>
<dbReference type="InterPro" id="IPR050298">
    <property type="entry name" value="Gram-neg_bact_OMP"/>
</dbReference>
<evidence type="ECO:0000313" key="13">
    <source>
        <dbReference type="EMBL" id="GBO94088.1"/>
    </source>
</evidence>
<keyword evidence="8" id="KW-0626">Porin</keyword>
<evidence type="ECO:0000256" key="2">
    <source>
        <dbReference type="ARBA" id="ARBA00011233"/>
    </source>
</evidence>
<dbReference type="CDD" id="cd00342">
    <property type="entry name" value="gram_neg_porins"/>
    <property type="match status" value="1"/>
</dbReference>
<evidence type="ECO:0000256" key="8">
    <source>
        <dbReference type="ARBA" id="ARBA00023114"/>
    </source>
</evidence>
<dbReference type="GO" id="GO:0006811">
    <property type="term" value="P:monoatomic ion transport"/>
    <property type="evidence" value="ECO:0007669"/>
    <property type="project" value="UniProtKB-KW"/>
</dbReference>
<proteinExistence type="predicted"/>
<evidence type="ECO:0000313" key="14">
    <source>
        <dbReference type="Proteomes" id="UP000266091"/>
    </source>
</evidence>
<dbReference type="RefSeq" id="WP_116270351.1">
    <property type="nucleotide sequence ID" value="NZ_BGZJ01000001.1"/>
</dbReference>
<dbReference type="GO" id="GO:0046930">
    <property type="term" value="C:pore complex"/>
    <property type="evidence" value="ECO:0007669"/>
    <property type="project" value="UniProtKB-KW"/>
</dbReference>
<evidence type="ECO:0000256" key="5">
    <source>
        <dbReference type="ARBA" id="ARBA00022692"/>
    </source>
</evidence>